<evidence type="ECO:0000259" key="3">
    <source>
        <dbReference type="Pfam" id="PF02525"/>
    </source>
</evidence>
<evidence type="ECO:0000313" key="5">
    <source>
        <dbReference type="Proteomes" id="UP001166674"/>
    </source>
</evidence>
<comment type="caution">
    <text evidence="4">The sequence shown here is derived from an EMBL/GenBank/DDBJ whole genome shotgun (WGS) entry which is preliminary data.</text>
</comment>
<dbReference type="FunFam" id="3.40.50.360:FF:000054">
    <property type="entry name" value="NAD(P)H dehydrogenase, quinone 1"/>
    <property type="match status" value="1"/>
</dbReference>
<dbReference type="InterPro" id="IPR003680">
    <property type="entry name" value="Flavodoxin_fold"/>
</dbReference>
<dbReference type="GO" id="GO:0003955">
    <property type="term" value="F:NAD(P)H dehydrogenase (quinone) activity"/>
    <property type="evidence" value="ECO:0007669"/>
    <property type="project" value="TreeGrafter"/>
</dbReference>
<reference evidence="4" key="1">
    <citation type="submission" date="2020-03" db="EMBL/GenBank/DDBJ databases">
        <title>Studies in the Genomics of Life Span.</title>
        <authorList>
            <person name="Glass D."/>
        </authorList>
    </citation>
    <scope>NUCLEOTIDE SEQUENCE</scope>
    <source>
        <strain evidence="4">SUZIE</strain>
        <tissue evidence="4">Muscle</tissue>
    </source>
</reference>
<evidence type="ECO:0000256" key="1">
    <source>
        <dbReference type="ARBA" id="ARBA00006252"/>
    </source>
</evidence>
<dbReference type="PANTHER" id="PTHR10204">
    <property type="entry name" value="NAD P H OXIDOREDUCTASE-RELATED"/>
    <property type="match status" value="1"/>
</dbReference>
<evidence type="ECO:0000313" key="4">
    <source>
        <dbReference type="EMBL" id="MBZ3874387.1"/>
    </source>
</evidence>
<keyword evidence="2" id="KW-0560">Oxidoreductase</keyword>
<name>A0AA41MLY8_SCICA</name>
<dbReference type="InterPro" id="IPR029039">
    <property type="entry name" value="Flavoprotein-like_sf"/>
</dbReference>
<dbReference type="AlphaFoldDB" id="A0AA41MLY8"/>
<dbReference type="Gene3D" id="3.40.50.360">
    <property type="match status" value="2"/>
</dbReference>
<gene>
    <name evidence="4" type="ORF">SUZIE_127680</name>
</gene>
<dbReference type="PANTHER" id="PTHR10204:SF33">
    <property type="entry name" value="RIBOSYLDIHYDRONICOTINAMIDE DEHYDROGENASE [QUINONE]"/>
    <property type="match status" value="1"/>
</dbReference>
<organism evidence="4 5">
    <name type="scientific">Sciurus carolinensis</name>
    <name type="common">Eastern gray squirrel</name>
    <dbReference type="NCBI Taxonomy" id="30640"/>
    <lineage>
        <taxon>Eukaryota</taxon>
        <taxon>Metazoa</taxon>
        <taxon>Chordata</taxon>
        <taxon>Craniata</taxon>
        <taxon>Vertebrata</taxon>
        <taxon>Euteleostomi</taxon>
        <taxon>Mammalia</taxon>
        <taxon>Eutheria</taxon>
        <taxon>Euarchontoglires</taxon>
        <taxon>Glires</taxon>
        <taxon>Rodentia</taxon>
        <taxon>Sciuromorpha</taxon>
        <taxon>Sciuridae</taxon>
        <taxon>Sciurinae</taxon>
        <taxon>Sciurini</taxon>
        <taxon>Sciurus</taxon>
    </lineage>
</organism>
<dbReference type="GO" id="GO:0005829">
    <property type="term" value="C:cytosol"/>
    <property type="evidence" value="ECO:0007669"/>
    <property type="project" value="TreeGrafter"/>
</dbReference>
<dbReference type="SUPFAM" id="SSF52218">
    <property type="entry name" value="Flavoproteins"/>
    <property type="match status" value="2"/>
</dbReference>
<dbReference type="EMBL" id="JAATJV010228300">
    <property type="protein sequence ID" value="MBZ3874387.1"/>
    <property type="molecule type" value="Genomic_DNA"/>
</dbReference>
<sequence>MGVGPGAPERRRGCTAGGVRECAAQWLEPDVEAECPFPDAHGRALPLLPRSRRRESKRVLIVYAHQEPKSFNGSLKQVAVDELSKQGCTVTVSDLYAMNFEPRATRKDITGALSNPEVFSYGVEAYEAYKKGCLTSDITDEQKKVQEADLVIFQFPLYWFTVPAILKGWMDRVLCQGFAFDIPGFYDSGFLKFPLYWFTVPAILKGWMDRVLCQGFAFDIPGFYDSGFLKDKLALLSLTTGGTAEMYTKAGVSGDFRYFLWPLQHGTLHFCGFKVLAPQINFAPELSSEEERKAMMASWAQRLKSIWKEEPIRCTPPWYFGE</sequence>
<dbReference type="InterPro" id="IPR051545">
    <property type="entry name" value="NAD(P)H_dehydrogenase_qn"/>
</dbReference>
<evidence type="ECO:0000256" key="2">
    <source>
        <dbReference type="ARBA" id="ARBA00023002"/>
    </source>
</evidence>
<keyword evidence="5" id="KW-1185">Reference proteome</keyword>
<dbReference type="Pfam" id="PF02525">
    <property type="entry name" value="Flavodoxin_2"/>
    <property type="match status" value="2"/>
</dbReference>
<feature type="domain" description="Flavodoxin-like fold" evidence="3">
    <location>
        <begin position="192"/>
        <end position="303"/>
    </location>
</feature>
<feature type="domain" description="Flavodoxin-like fold" evidence="3">
    <location>
        <begin position="57"/>
        <end position="180"/>
    </location>
</feature>
<dbReference type="Proteomes" id="UP001166674">
    <property type="component" value="Unassembled WGS sequence"/>
</dbReference>
<accession>A0AA41MLY8</accession>
<comment type="similarity">
    <text evidence="1">Belongs to the NAD(P)H dehydrogenase (quinone) family.</text>
</comment>
<protein>
    <submittedName>
        <fullName evidence="4">Ribosyldihydronicotinamide dehydrogenase [quinone]</fullName>
    </submittedName>
</protein>
<proteinExistence type="inferred from homology"/>